<comment type="caution">
    <text evidence="3">The sequence shown here is derived from an EMBL/GenBank/DDBJ whole genome shotgun (WGS) entry which is preliminary data.</text>
</comment>
<keyword evidence="4" id="KW-1185">Reference proteome</keyword>
<keyword evidence="2" id="KW-0472">Membrane</keyword>
<dbReference type="InterPro" id="IPR043723">
    <property type="entry name" value="DUF5665"/>
</dbReference>
<dbReference type="eggNOG" id="ENOG5033719">
    <property type="taxonomic scope" value="Bacteria"/>
</dbReference>
<dbReference type="EMBL" id="AQQY01000003">
    <property type="protein sequence ID" value="KCV82667.1"/>
    <property type="molecule type" value="Genomic_DNA"/>
</dbReference>
<evidence type="ECO:0000313" key="3">
    <source>
        <dbReference type="EMBL" id="KCV82667.1"/>
    </source>
</evidence>
<dbReference type="AlphaFoldDB" id="A0A058ZNA9"/>
<proteinExistence type="predicted"/>
<dbReference type="STRING" id="1461693.ATO10_06981"/>
<dbReference type="OrthoDB" id="7859841at2"/>
<keyword evidence="2" id="KW-1133">Transmembrane helix</keyword>
<evidence type="ECO:0000256" key="1">
    <source>
        <dbReference type="SAM" id="Coils"/>
    </source>
</evidence>
<name>A0A058ZNA9_9RHOB</name>
<evidence type="ECO:0000256" key="2">
    <source>
        <dbReference type="SAM" id="Phobius"/>
    </source>
</evidence>
<sequence length="94" mass="10520">MEQNQSDTESLRAELAALRQELDLLNNHRFVRAHDSWFGLVGFNFLRGLAMGLGTVIGATFLVSVAVYFLSQIELIPIIGEWAKMIAQEIQNGQ</sequence>
<keyword evidence="2" id="KW-0812">Transmembrane</keyword>
<gene>
    <name evidence="3" type="ORF">ATO10_06981</name>
</gene>
<feature type="coiled-coil region" evidence="1">
    <location>
        <begin position="1"/>
        <end position="28"/>
    </location>
</feature>
<dbReference type="RefSeq" id="WP_035249758.1">
    <property type="nucleotide sequence ID" value="NZ_AQQY01000003.1"/>
</dbReference>
<dbReference type="Pfam" id="PF18910">
    <property type="entry name" value="DUF5665"/>
    <property type="match status" value="1"/>
</dbReference>
<organism evidence="3 4">
    <name type="scientific">Actibacterium atlanticum</name>
    <dbReference type="NCBI Taxonomy" id="1461693"/>
    <lineage>
        <taxon>Bacteria</taxon>
        <taxon>Pseudomonadati</taxon>
        <taxon>Pseudomonadota</taxon>
        <taxon>Alphaproteobacteria</taxon>
        <taxon>Rhodobacterales</taxon>
        <taxon>Roseobacteraceae</taxon>
        <taxon>Actibacterium</taxon>
    </lineage>
</organism>
<feature type="transmembrane region" description="Helical" evidence="2">
    <location>
        <begin position="45"/>
        <end position="70"/>
    </location>
</feature>
<evidence type="ECO:0000313" key="4">
    <source>
        <dbReference type="Proteomes" id="UP000024836"/>
    </source>
</evidence>
<dbReference type="Proteomes" id="UP000024836">
    <property type="component" value="Unassembled WGS sequence"/>
</dbReference>
<reference evidence="3 4" key="1">
    <citation type="submission" date="2013-04" db="EMBL/GenBank/DDBJ databases">
        <title>Shimia sp. 22II-S11-Z10 Genome Sequencing.</title>
        <authorList>
            <person name="Lai Q."/>
            <person name="Li G."/>
            <person name="Shao Z."/>
        </authorList>
    </citation>
    <scope>NUCLEOTIDE SEQUENCE [LARGE SCALE GENOMIC DNA]</scope>
    <source>
        <strain evidence="4">22II-S11-Z10</strain>
    </source>
</reference>
<keyword evidence="1" id="KW-0175">Coiled coil</keyword>
<accession>A0A058ZNA9</accession>
<protein>
    <submittedName>
        <fullName evidence="3">Uncharacterized protein</fullName>
    </submittedName>
</protein>